<evidence type="ECO:0000256" key="2">
    <source>
        <dbReference type="ARBA" id="ARBA00022801"/>
    </source>
</evidence>
<name>A0A381XKE7_9ZZZZ</name>
<dbReference type="GO" id="GO:0000052">
    <property type="term" value="P:citrulline metabolic process"/>
    <property type="evidence" value="ECO:0007669"/>
    <property type="project" value="TreeGrafter"/>
</dbReference>
<dbReference type="PANTHER" id="PTHR12737">
    <property type="entry name" value="DIMETHYLARGININE DIMETHYLAMINOHYDROLASE"/>
    <property type="match status" value="1"/>
</dbReference>
<dbReference type="GO" id="GO:0006525">
    <property type="term" value="P:arginine metabolic process"/>
    <property type="evidence" value="ECO:0007669"/>
    <property type="project" value="TreeGrafter"/>
</dbReference>
<organism evidence="3">
    <name type="scientific">marine metagenome</name>
    <dbReference type="NCBI Taxonomy" id="408172"/>
    <lineage>
        <taxon>unclassified sequences</taxon>
        <taxon>metagenomes</taxon>
        <taxon>ecological metagenomes</taxon>
    </lineage>
</organism>
<evidence type="ECO:0008006" key="4">
    <source>
        <dbReference type="Google" id="ProtNLM"/>
    </source>
</evidence>
<accession>A0A381XKE7</accession>
<evidence type="ECO:0000313" key="3">
    <source>
        <dbReference type="EMBL" id="SVA65208.1"/>
    </source>
</evidence>
<dbReference type="GO" id="GO:0045429">
    <property type="term" value="P:positive regulation of nitric oxide biosynthetic process"/>
    <property type="evidence" value="ECO:0007669"/>
    <property type="project" value="TreeGrafter"/>
</dbReference>
<evidence type="ECO:0000256" key="1">
    <source>
        <dbReference type="ARBA" id="ARBA00008532"/>
    </source>
</evidence>
<dbReference type="SUPFAM" id="SSF55909">
    <property type="entry name" value="Pentein"/>
    <property type="match status" value="1"/>
</dbReference>
<dbReference type="InterPro" id="IPR033199">
    <property type="entry name" value="DDAH-like"/>
</dbReference>
<dbReference type="EMBL" id="UINC01015497">
    <property type="protein sequence ID" value="SVA65208.1"/>
    <property type="molecule type" value="Genomic_DNA"/>
</dbReference>
<keyword evidence="2" id="KW-0378">Hydrolase</keyword>
<proteinExistence type="inferred from homology"/>
<dbReference type="PANTHER" id="PTHR12737:SF9">
    <property type="entry name" value="DIMETHYLARGININASE"/>
    <property type="match status" value="1"/>
</dbReference>
<sequence>VRVAITRGVSPAIGRCELTHLNRTPINVDLAKAQHALYEAVLGELGCRVQRLDEEPDLPDSVFVEDVAVVLDEVAIITRPGVSSRRGERPSVERALEPYRLLTHIREPGILDGGDVLVVGRDIHIGISSRSDTDALGQVQAIVADHGYSVNGIDVRGCLHLKSAVTAVSDETLLINPAWVDPADLGGRTCIPVDPSEPGAANVIRIGETILVGAAFPRTGERLSAAGFDVHPVDASELAKAEGALTCCSLLFDVPNSNDGALA</sequence>
<comment type="similarity">
    <text evidence="1">Belongs to the DDAH family.</text>
</comment>
<dbReference type="GO" id="GO:0016597">
    <property type="term" value="F:amino acid binding"/>
    <property type="evidence" value="ECO:0007669"/>
    <property type="project" value="TreeGrafter"/>
</dbReference>
<gene>
    <name evidence="3" type="ORF">METZ01_LOCUS118062</name>
</gene>
<reference evidence="3" key="1">
    <citation type="submission" date="2018-05" db="EMBL/GenBank/DDBJ databases">
        <authorList>
            <person name="Lanie J.A."/>
            <person name="Ng W.-L."/>
            <person name="Kazmierczak K.M."/>
            <person name="Andrzejewski T.M."/>
            <person name="Davidsen T.M."/>
            <person name="Wayne K.J."/>
            <person name="Tettelin H."/>
            <person name="Glass J.I."/>
            <person name="Rusch D."/>
            <person name="Podicherti R."/>
            <person name="Tsui H.-C.T."/>
            <person name="Winkler M.E."/>
        </authorList>
    </citation>
    <scope>NUCLEOTIDE SEQUENCE</scope>
</reference>
<dbReference type="GO" id="GO:0016403">
    <property type="term" value="F:dimethylargininase activity"/>
    <property type="evidence" value="ECO:0007669"/>
    <property type="project" value="TreeGrafter"/>
</dbReference>
<protein>
    <recommendedName>
        <fullName evidence="4">Dimethylargininase</fullName>
    </recommendedName>
</protein>
<dbReference type="AlphaFoldDB" id="A0A381XKE7"/>
<feature type="non-terminal residue" evidence="3">
    <location>
        <position position="1"/>
    </location>
</feature>
<dbReference type="Gene3D" id="3.75.10.10">
    <property type="entry name" value="L-arginine/glycine Amidinotransferase, Chain A"/>
    <property type="match status" value="1"/>
</dbReference>